<organism evidence="1 2">
    <name type="scientific">Blautia wexlerae</name>
    <dbReference type="NCBI Taxonomy" id="418240"/>
    <lineage>
        <taxon>Bacteria</taxon>
        <taxon>Bacillati</taxon>
        <taxon>Bacillota</taxon>
        <taxon>Clostridia</taxon>
        <taxon>Lachnospirales</taxon>
        <taxon>Lachnospiraceae</taxon>
        <taxon>Blautia</taxon>
    </lineage>
</organism>
<evidence type="ECO:0008006" key="3">
    <source>
        <dbReference type="Google" id="ProtNLM"/>
    </source>
</evidence>
<dbReference type="EMBL" id="CZAW01000037">
    <property type="protein sequence ID" value="CUP84076.1"/>
    <property type="molecule type" value="Genomic_DNA"/>
</dbReference>
<dbReference type="AlphaFoldDB" id="A0A174RJ23"/>
<dbReference type="Proteomes" id="UP000095712">
    <property type="component" value="Unassembled WGS sequence"/>
</dbReference>
<accession>A0A174RJ23</accession>
<gene>
    <name evidence="1" type="ORF">ERS852523_02992</name>
</gene>
<proteinExistence type="predicted"/>
<evidence type="ECO:0000313" key="1">
    <source>
        <dbReference type="EMBL" id="CUP84076.1"/>
    </source>
</evidence>
<reference evidence="1 2" key="1">
    <citation type="submission" date="2015-09" db="EMBL/GenBank/DDBJ databases">
        <authorList>
            <consortium name="Pathogen Informatics"/>
        </authorList>
    </citation>
    <scope>NUCLEOTIDE SEQUENCE [LARGE SCALE GENOMIC DNA]</scope>
    <source>
        <strain evidence="1 2">2789STDY5834911</strain>
    </source>
</reference>
<protein>
    <recommendedName>
        <fullName evidence="3">LysR substrate-binding domain-containing protein</fullName>
    </recommendedName>
</protein>
<evidence type="ECO:0000313" key="2">
    <source>
        <dbReference type="Proteomes" id="UP000095712"/>
    </source>
</evidence>
<sequence>MICRNICKLKCCQLRNKFVTDGSTGIGGNQENAATAEASFQNAEPQFTNTFESDLMKYLCISSFKMIIDLIKSGYGISFVYEVLAKSAPELGIFTLKGESIVREFNVIYLKHADVREKMEWFL</sequence>
<dbReference type="RefSeq" id="WP_055152605.1">
    <property type="nucleotide sequence ID" value="NZ_CZAW01000037.1"/>
</dbReference>
<name>A0A174RJ23_9FIRM</name>